<dbReference type="EMBL" id="ML119722">
    <property type="protein sequence ID" value="RPA77710.1"/>
    <property type="molecule type" value="Genomic_DNA"/>
</dbReference>
<feature type="compositionally biased region" description="Polar residues" evidence="1">
    <location>
        <begin position="467"/>
        <end position="476"/>
    </location>
</feature>
<feature type="compositionally biased region" description="Polar residues" evidence="1">
    <location>
        <begin position="315"/>
        <end position="345"/>
    </location>
</feature>
<feature type="compositionally biased region" description="Polar residues" evidence="1">
    <location>
        <begin position="484"/>
        <end position="497"/>
    </location>
</feature>
<protein>
    <submittedName>
        <fullName evidence="2">Uncharacterized protein</fullName>
    </submittedName>
</protein>
<evidence type="ECO:0000256" key="1">
    <source>
        <dbReference type="SAM" id="MobiDB-lite"/>
    </source>
</evidence>
<feature type="region of interest" description="Disordered" evidence="1">
    <location>
        <begin position="244"/>
        <end position="352"/>
    </location>
</feature>
<dbReference type="AlphaFoldDB" id="A0A3N4I0U0"/>
<feature type="region of interest" description="Disordered" evidence="1">
    <location>
        <begin position="422"/>
        <end position="554"/>
    </location>
</feature>
<feature type="compositionally biased region" description="Polar residues" evidence="1">
    <location>
        <begin position="422"/>
        <end position="455"/>
    </location>
</feature>
<dbReference type="Gene3D" id="6.10.140.100">
    <property type="match status" value="1"/>
</dbReference>
<evidence type="ECO:0000313" key="2">
    <source>
        <dbReference type="EMBL" id="RPA77710.1"/>
    </source>
</evidence>
<sequence>MSCELIDTEQERRVRLDNIWVLAQLICKYGMKSSRKPRKKKSKEPEFERHALFHLVVWIAKTKNPAQRLDSRDFSLFTPGFEEITVVKERWEEARDWEILVEGVQMFTEIAPQNGKGFAWFRFNMEKVISRYPVGLRWTADVKLDISQYGTQFKIDPSSLNSQLICEVLPFRDDKESLSLFSRRLPSYIVPRKLPMLNTNTLSPNFTYTISPKDLIPTAASLALADSFALEGLAFRGAASQPVRPKVASQPKEIPPELSPQWAPCQSAHPLPFDVEPDRFSRPVITRDIGRKWPPPAPQSPRAPTHLRSPRIGAQPNTGNLTPHQTTSESGRSVTPTRNSTAANQSEDDSFERELRLAIEASLAAKNATPTSEIHEVRRDTVRSAETQAHSISARSSFERDLKAAIAASLSIENSPVMQITESPNETGTVTNPHGSVQSKHTSSSAPQSRMSGYRSSGPEGLRQGDSHSPNPMSDSNELRPSESHSNIRAKSESAGTPRSHKSDRGQNRRNKEKTSQSISGDIHALSGSQDAFPEGTGRSQVLEQDNGWPGGWPGGWPELIETSPTEISAISQIPPPVPLKEEIPHFERAESVPPSVADARHQKLAARATLQCAMQSVDNNAALNVLQSAVPYGTAVHAEVLEGYPKVLQMSNRGTEALGTVDQTRIVTSESTSVLTASRYAGVQAKDRSNQINGDINLRHGNVIHAGVVNLISVAGNPHLPYHGSDMLRTLIPFTSSSRVDLGNSRNMQVPM</sequence>
<name>A0A3N4I0U0_ASCIM</name>
<proteinExistence type="predicted"/>
<reference evidence="2 3" key="1">
    <citation type="journal article" date="2018" name="Nat. Ecol. Evol.">
        <title>Pezizomycetes genomes reveal the molecular basis of ectomycorrhizal truffle lifestyle.</title>
        <authorList>
            <person name="Murat C."/>
            <person name="Payen T."/>
            <person name="Noel B."/>
            <person name="Kuo A."/>
            <person name="Morin E."/>
            <person name="Chen J."/>
            <person name="Kohler A."/>
            <person name="Krizsan K."/>
            <person name="Balestrini R."/>
            <person name="Da Silva C."/>
            <person name="Montanini B."/>
            <person name="Hainaut M."/>
            <person name="Levati E."/>
            <person name="Barry K.W."/>
            <person name="Belfiori B."/>
            <person name="Cichocki N."/>
            <person name="Clum A."/>
            <person name="Dockter R.B."/>
            <person name="Fauchery L."/>
            <person name="Guy J."/>
            <person name="Iotti M."/>
            <person name="Le Tacon F."/>
            <person name="Lindquist E.A."/>
            <person name="Lipzen A."/>
            <person name="Malagnac F."/>
            <person name="Mello A."/>
            <person name="Molinier V."/>
            <person name="Miyauchi S."/>
            <person name="Poulain J."/>
            <person name="Riccioni C."/>
            <person name="Rubini A."/>
            <person name="Sitrit Y."/>
            <person name="Splivallo R."/>
            <person name="Traeger S."/>
            <person name="Wang M."/>
            <person name="Zifcakova L."/>
            <person name="Wipf D."/>
            <person name="Zambonelli A."/>
            <person name="Paolocci F."/>
            <person name="Nowrousian M."/>
            <person name="Ottonello S."/>
            <person name="Baldrian P."/>
            <person name="Spatafora J.W."/>
            <person name="Henrissat B."/>
            <person name="Nagy L.G."/>
            <person name="Aury J.M."/>
            <person name="Wincker P."/>
            <person name="Grigoriev I.V."/>
            <person name="Bonfante P."/>
            <person name="Martin F.M."/>
        </authorList>
    </citation>
    <scope>NUCLEOTIDE SEQUENCE [LARGE SCALE GENOMIC DNA]</scope>
    <source>
        <strain evidence="2 3">RN42</strain>
    </source>
</reference>
<gene>
    <name evidence="2" type="ORF">BJ508DRAFT_416960</name>
</gene>
<keyword evidence="3" id="KW-1185">Reference proteome</keyword>
<dbReference type="Proteomes" id="UP000275078">
    <property type="component" value="Unassembled WGS sequence"/>
</dbReference>
<evidence type="ECO:0000313" key="3">
    <source>
        <dbReference type="Proteomes" id="UP000275078"/>
    </source>
</evidence>
<accession>A0A3N4I0U0</accession>
<organism evidence="2 3">
    <name type="scientific">Ascobolus immersus RN42</name>
    <dbReference type="NCBI Taxonomy" id="1160509"/>
    <lineage>
        <taxon>Eukaryota</taxon>
        <taxon>Fungi</taxon>
        <taxon>Dikarya</taxon>
        <taxon>Ascomycota</taxon>
        <taxon>Pezizomycotina</taxon>
        <taxon>Pezizomycetes</taxon>
        <taxon>Pezizales</taxon>
        <taxon>Ascobolaceae</taxon>
        <taxon>Ascobolus</taxon>
    </lineage>
</organism>